<dbReference type="RefSeq" id="WP_382373338.1">
    <property type="nucleotide sequence ID" value="NZ_JBHRZI010000014.1"/>
</dbReference>
<reference evidence="2" key="1">
    <citation type="journal article" date="2019" name="Int. J. Syst. Evol. Microbiol.">
        <title>The Global Catalogue of Microorganisms (GCM) 10K type strain sequencing project: providing services to taxonomists for standard genome sequencing and annotation.</title>
        <authorList>
            <consortium name="The Broad Institute Genomics Platform"/>
            <consortium name="The Broad Institute Genome Sequencing Center for Infectious Disease"/>
            <person name="Wu L."/>
            <person name="Ma J."/>
        </authorList>
    </citation>
    <scope>NUCLEOTIDE SEQUENCE [LARGE SCALE GENOMIC DNA]</scope>
    <source>
        <strain evidence="2">CGMCC 4.7405</strain>
    </source>
</reference>
<dbReference type="Proteomes" id="UP001595690">
    <property type="component" value="Unassembled WGS sequence"/>
</dbReference>
<protein>
    <submittedName>
        <fullName evidence="1">Uncharacterized protein</fullName>
    </submittedName>
</protein>
<sequence>MTVGERGVREDEVGKSSVLCQPTVFAVVRDGRRIWLEDSGFLREDDRVLEVRQA</sequence>
<dbReference type="EMBL" id="JBHRZI010000014">
    <property type="protein sequence ID" value="MFC3893089.1"/>
    <property type="molecule type" value="Genomic_DNA"/>
</dbReference>
<comment type="caution">
    <text evidence="1">The sequence shown here is derived from an EMBL/GenBank/DDBJ whole genome shotgun (WGS) entry which is preliminary data.</text>
</comment>
<evidence type="ECO:0000313" key="1">
    <source>
        <dbReference type="EMBL" id="MFC3893089.1"/>
    </source>
</evidence>
<evidence type="ECO:0000313" key="2">
    <source>
        <dbReference type="Proteomes" id="UP001595690"/>
    </source>
</evidence>
<proteinExistence type="predicted"/>
<organism evidence="1 2">
    <name type="scientific">Lentzea rhizosphaerae</name>
    <dbReference type="NCBI Taxonomy" id="2041025"/>
    <lineage>
        <taxon>Bacteria</taxon>
        <taxon>Bacillati</taxon>
        <taxon>Actinomycetota</taxon>
        <taxon>Actinomycetes</taxon>
        <taxon>Pseudonocardiales</taxon>
        <taxon>Pseudonocardiaceae</taxon>
        <taxon>Lentzea</taxon>
    </lineage>
</organism>
<keyword evidence="2" id="KW-1185">Reference proteome</keyword>
<name>A0ABV8BTY6_9PSEU</name>
<accession>A0ABV8BTY6</accession>
<gene>
    <name evidence="1" type="ORF">ACFOWZ_16565</name>
</gene>